<name>A0A3B0S9A1_9ZZZZ</name>
<dbReference type="GO" id="GO:0008422">
    <property type="term" value="F:beta-glucosidase activity"/>
    <property type="evidence" value="ECO:0007669"/>
    <property type="project" value="TreeGrafter"/>
</dbReference>
<dbReference type="Gene3D" id="3.20.20.80">
    <property type="entry name" value="Glycosidases"/>
    <property type="match status" value="1"/>
</dbReference>
<keyword evidence="2" id="KW-0326">Glycosidase</keyword>
<dbReference type="PANTHER" id="PTHR31297">
    <property type="entry name" value="GLUCAN ENDO-1,6-BETA-GLUCOSIDASE B"/>
    <property type="match status" value="1"/>
</dbReference>
<dbReference type="InterPro" id="IPR018087">
    <property type="entry name" value="Glyco_hydro_5_CS"/>
</dbReference>
<keyword evidence="1" id="KW-0378">Hydrolase</keyword>
<dbReference type="Pfam" id="PF00150">
    <property type="entry name" value="Cellulase"/>
    <property type="match status" value="1"/>
</dbReference>
<protein>
    <submittedName>
        <fullName evidence="4">Endoglucanase</fullName>
    </submittedName>
</protein>
<accession>A0A3B0S9A1</accession>
<dbReference type="PANTHER" id="PTHR31297:SF13">
    <property type="entry name" value="PUTATIVE-RELATED"/>
    <property type="match status" value="1"/>
</dbReference>
<feature type="domain" description="Glycoside hydrolase family 5" evidence="3">
    <location>
        <begin position="77"/>
        <end position="313"/>
    </location>
</feature>
<sequence>MDRSMFDGFVTVHDGAIVDGTGHPILLRGVGLGNWLLPEGYMWRLSPGRESPREIEALITELVGVTRAQRFWDEYLDQFITDSDIEQIATAGFNHVRLPINSRHVINPDGTMRPQGLAPIDRLIEWCTEQRLWVLLDLHGAPGGQTGTNIDDSNGRPELFMDPTNMDLTVALWRELASRYRDNTTVLGYDLLNEPLPNKWQHTYPNELVDLYQRITEAIREVDRNHLIMYEGTHWANNWDIFTEVWDPNSVLQFHRYWSPPDLPSIQHYIDIGAELGLPIYMGEGGENNTDWLATAFQLYEDHHIGWNFWPWKKIDTLTSPCSIAPPPGWSDIIAFGNDETPAPSPNDAWSTLEELINKMAFDKCNYRPEVINALFRRAPLS</sequence>
<dbReference type="InterPro" id="IPR001547">
    <property type="entry name" value="Glyco_hydro_5"/>
</dbReference>
<gene>
    <name evidence="4" type="ORF">MNBD_ACTINO02-620</name>
</gene>
<reference evidence="4" key="1">
    <citation type="submission" date="2018-06" db="EMBL/GenBank/DDBJ databases">
        <authorList>
            <person name="Zhirakovskaya E."/>
        </authorList>
    </citation>
    <scope>NUCLEOTIDE SEQUENCE</scope>
</reference>
<evidence type="ECO:0000313" key="4">
    <source>
        <dbReference type="EMBL" id="VAV97466.1"/>
    </source>
</evidence>
<evidence type="ECO:0000256" key="1">
    <source>
        <dbReference type="ARBA" id="ARBA00022801"/>
    </source>
</evidence>
<dbReference type="AlphaFoldDB" id="A0A3B0S9A1"/>
<organism evidence="4">
    <name type="scientific">hydrothermal vent metagenome</name>
    <dbReference type="NCBI Taxonomy" id="652676"/>
    <lineage>
        <taxon>unclassified sequences</taxon>
        <taxon>metagenomes</taxon>
        <taxon>ecological metagenomes</taxon>
    </lineage>
</organism>
<dbReference type="GO" id="GO:0009251">
    <property type="term" value="P:glucan catabolic process"/>
    <property type="evidence" value="ECO:0007669"/>
    <property type="project" value="TreeGrafter"/>
</dbReference>
<proteinExistence type="predicted"/>
<dbReference type="SUPFAM" id="SSF51445">
    <property type="entry name" value="(Trans)glycosidases"/>
    <property type="match status" value="1"/>
</dbReference>
<dbReference type="InterPro" id="IPR017853">
    <property type="entry name" value="GH"/>
</dbReference>
<dbReference type="GO" id="GO:0005576">
    <property type="term" value="C:extracellular region"/>
    <property type="evidence" value="ECO:0007669"/>
    <property type="project" value="TreeGrafter"/>
</dbReference>
<dbReference type="PROSITE" id="PS00659">
    <property type="entry name" value="GLYCOSYL_HYDROL_F5"/>
    <property type="match status" value="1"/>
</dbReference>
<dbReference type="EMBL" id="UOEK01000119">
    <property type="protein sequence ID" value="VAV97466.1"/>
    <property type="molecule type" value="Genomic_DNA"/>
</dbReference>
<evidence type="ECO:0000256" key="2">
    <source>
        <dbReference type="ARBA" id="ARBA00023295"/>
    </source>
</evidence>
<dbReference type="InterPro" id="IPR050386">
    <property type="entry name" value="Glycosyl_hydrolase_5"/>
</dbReference>
<feature type="non-terminal residue" evidence="4">
    <location>
        <position position="382"/>
    </location>
</feature>
<evidence type="ECO:0000259" key="3">
    <source>
        <dbReference type="Pfam" id="PF00150"/>
    </source>
</evidence>
<dbReference type="GO" id="GO:0009986">
    <property type="term" value="C:cell surface"/>
    <property type="evidence" value="ECO:0007669"/>
    <property type="project" value="TreeGrafter"/>
</dbReference>